<name>W6NXQ7_9BACE</name>
<comment type="caution">
    <text evidence="1">The sequence shown here is derived from an EMBL/GenBank/DDBJ whole genome shotgun (WGS) entry which is preliminary data.</text>
</comment>
<evidence type="ECO:0000313" key="2">
    <source>
        <dbReference type="Proteomes" id="UP000019380"/>
    </source>
</evidence>
<organism evidence="1 2">
    <name type="scientific">Bacteroides xylanisolvens SD CC 1b</name>
    <dbReference type="NCBI Taxonomy" id="702447"/>
    <lineage>
        <taxon>Bacteria</taxon>
        <taxon>Pseudomonadati</taxon>
        <taxon>Bacteroidota</taxon>
        <taxon>Bacteroidia</taxon>
        <taxon>Bacteroidales</taxon>
        <taxon>Bacteroidaceae</taxon>
        <taxon>Bacteroides</taxon>
    </lineage>
</organism>
<dbReference type="AlphaFoldDB" id="W6NXQ7"/>
<sequence>MLAEVSGCKPIRRILTDIDRLTNGLPQNHFSGSPSFIKLKNREYDTVYS</sequence>
<dbReference type="EMBL" id="CBXG010000001">
    <property type="protein sequence ID" value="CDM02531.1"/>
    <property type="molecule type" value="Genomic_DNA"/>
</dbReference>
<protein>
    <submittedName>
        <fullName evidence="1">Uncharacterized protein</fullName>
    </submittedName>
</protein>
<reference evidence="1 2" key="1">
    <citation type="submission" date="2013-12" db="EMBL/GenBank/DDBJ databases">
        <title>Improved hybrid genome assemblies of Bacteroides xylanisolvens SD CC 1b and Bacteroides xylanisolvens SD CC 2a using Illumina and 454 Sequencing.</title>
        <authorList>
            <person name="Ramaraj T."/>
            <person name="Sundararajan A."/>
            <person name="Mudge J."/>
            <person name="Schilkey F.D."/>
            <person name="Delvecchio V."/>
            <person name="Donlon M."/>
            <person name="Ziemer C."/>
        </authorList>
    </citation>
    <scope>NUCLEOTIDE SEQUENCE [LARGE SCALE GENOMIC DNA]</scope>
</reference>
<accession>W6NXQ7</accession>
<dbReference type="Proteomes" id="UP000019380">
    <property type="component" value="Unassembled WGS sequence"/>
</dbReference>
<gene>
    <name evidence="1" type="ORF">BN890_770</name>
</gene>
<evidence type="ECO:0000313" key="1">
    <source>
        <dbReference type="EMBL" id="CDM02531.1"/>
    </source>
</evidence>
<proteinExistence type="predicted"/>